<dbReference type="InterPro" id="IPR037523">
    <property type="entry name" value="VOC_core"/>
</dbReference>
<protein>
    <submittedName>
        <fullName evidence="3">Glyoxylase I family protein</fullName>
    </submittedName>
</protein>
<dbReference type="InterPro" id="IPR004360">
    <property type="entry name" value="Glyas_Fos-R_dOase_dom"/>
</dbReference>
<dbReference type="Pfam" id="PF00903">
    <property type="entry name" value="Glyoxalase"/>
    <property type="match status" value="1"/>
</dbReference>
<organism evidence="3 4">
    <name type="scientific">Natronincola peptidivorans</name>
    <dbReference type="NCBI Taxonomy" id="426128"/>
    <lineage>
        <taxon>Bacteria</taxon>
        <taxon>Bacillati</taxon>
        <taxon>Bacillota</taxon>
        <taxon>Clostridia</taxon>
        <taxon>Peptostreptococcales</taxon>
        <taxon>Natronincolaceae</taxon>
        <taxon>Natronincola</taxon>
    </lineage>
</organism>
<dbReference type="SUPFAM" id="SSF54593">
    <property type="entry name" value="Glyoxalase/Bleomycin resistance protein/Dihydroxybiphenyl dioxygenase"/>
    <property type="match status" value="1"/>
</dbReference>
<dbReference type="PANTHER" id="PTHR43048:SF3">
    <property type="entry name" value="METHYLMALONYL-COA EPIMERASE, MITOCHONDRIAL"/>
    <property type="match status" value="1"/>
</dbReference>
<proteinExistence type="predicted"/>
<dbReference type="PROSITE" id="PS51819">
    <property type="entry name" value="VOC"/>
    <property type="match status" value="1"/>
</dbReference>
<dbReference type="Proteomes" id="UP000199568">
    <property type="component" value="Unassembled WGS sequence"/>
</dbReference>
<dbReference type="GO" id="GO:0046872">
    <property type="term" value="F:metal ion binding"/>
    <property type="evidence" value="ECO:0007669"/>
    <property type="project" value="UniProtKB-KW"/>
</dbReference>
<evidence type="ECO:0000259" key="2">
    <source>
        <dbReference type="PROSITE" id="PS51819"/>
    </source>
</evidence>
<sequence>MLKVKKFRHIGLVVKDYSKMMKFYSEVLGFEIIREFEIENEDFRKGVGISNAKAKGAHLIVPGNNVEIEISEYEQKIERCSELSLSNYPGYRHIAFIVENLEEAYNDLRKLGIEFISEPICVKEPKNVAGFQFVYFRDPEGNIIEINQLPE</sequence>
<dbReference type="Gene3D" id="3.10.180.10">
    <property type="entry name" value="2,3-Dihydroxybiphenyl 1,2-Dioxygenase, domain 1"/>
    <property type="match status" value="1"/>
</dbReference>
<dbReference type="GO" id="GO:0046491">
    <property type="term" value="P:L-methylmalonyl-CoA metabolic process"/>
    <property type="evidence" value="ECO:0007669"/>
    <property type="project" value="TreeGrafter"/>
</dbReference>
<evidence type="ECO:0000256" key="1">
    <source>
        <dbReference type="ARBA" id="ARBA00022723"/>
    </source>
</evidence>
<dbReference type="InterPro" id="IPR051785">
    <property type="entry name" value="MMCE/EMCE_epimerase"/>
</dbReference>
<name>A0A1I0EEE2_9FIRM</name>
<feature type="domain" description="VOC" evidence="2">
    <location>
        <begin position="6"/>
        <end position="149"/>
    </location>
</feature>
<evidence type="ECO:0000313" key="3">
    <source>
        <dbReference type="EMBL" id="SET43131.1"/>
    </source>
</evidence>
<gene>
    <name evidence="3" type="ORF">SAMN05660297_02400</name>
</gene>
<dbReference type="InterPro" id="IPR029068">
    <property type="entry name" value="Glyas_Bleomycin-R_OHBP_Dase"/>
</dbReference>
<dbReference type="EMBL" id="FOHU01000010">
    <property type="protein sequence ID" value="SET43131.1"/>
    <property type="molecule type" value="Genomic_DNA"/>
</dbReference>
<dbReference type="STRING" id="426128.SAMN05660297_02400"/>
<keyword evidence="1" id="KW-0479">Metal-binding</keyword>
<reference evidence="3 4" key="1">
    <citation type="submission" date="2016-10" db="EMBL/GenBank/DDBJ databases">
        <authorList>
            <person name="de Groot N.N."/>
        </authorList>
    </citation>
    <scope>NUCLEOTIDE SEQUENCE [LARGE SCALE GENOMIC DNA]</scope>
    <source>
        <strain evidence="3 4">DSM 18979</strain>
    </source>
</reference>
<dbReference type="AlphaFoldDB" id="A0A1I0EEE2"/>
<accession>A0A1I0EEE2</accession>
<dbReference type="GO" id="GO:0004493">
    <property type="term" value="F:methylmalonyl-CoA epimerase activity"/>
    <property type="evidence" value="ECO:0007669"/>
    <property type="project" value="TreeGrafter"/>
</dbReference>
<evidence type="ECO:0000313" key="4">
    <source>
        <dbReference type="Proteomes" id="UP000199568"/>
    </source>
</evidence>
<dbReference type="PANTHER" id="PTHR43048">
    <property type="entry name" value="METHYLMALONYL-COA EPIMERASE"/>
    <property type="match status" value="1"/>
</dbReference>
<keyword evidence="4" id="KW-1185">Reference proteome</keyword>